<dbReference type="GO" id="GO:0008972">
    <property type="term" value="F:phosphomethylpyrimidine kinase activity"/>
    <property type="evidence" value="ECO:0007669"/>
    <property type="project" value="InterPro"/>
</dbReference>
<evidence type="ECO:0000256" key="1">
    <source>
        <dbReference type="ARBA" id="ARBA00009879"/>
    </source>
</evidence>
<dbReference type="FunFam" id="3.40.1190.20:FF:000003">
    <property type="entry name" value="Phosphomethylpyrimidine kinase ThiD"/>
    <property type="match status" value="1"/>
</dbReference>
<evidence type="ECO:0000256" key="9">
    <source>
        <dbReference type="ARBA" id="ARBA00042307"/>
    </source>
</evidence>
<dbReference type="InterPro" id="IPR029056">
    <property type="entry name" value="Ribokinase-like"/>
</dbReference>
<dbReference type="GO" id="GO:0046872">
    <property type="term" value="F:metal ion binding"/>
    <property type="evidence" value="ECO:0007669"/>
    <property type="project" value="UniProtKB-KW"/>
</dbReference>
<keyword evidence="6 15" id="KW-0418">Kinase</keyword>
<keyword evidence="8" id="KW-0460">Magnesium</keyword>
<dbReference type="Pfam" id="PF08543">
    <property type="entry name" value="Phos_pyr_kin"/>
    <property type="match status" value="1"/>
</dbReference>
<comment type="similarity">
    <text evidence="1">Belongs to the ThiD family.</text>
</comment>
<keyword evidence="4" id="KW-0479">Metal-binding</keyword>
<dbReference type="HOGENOM" id="CLU_020520_0_0_9"/>
<dbReference type="RefSeq" id="WP_003779087.1">
    <property type="nucleotide sequence ID" value="NZ_JH992962.1"/>
</dbReference>
<dbReference type="PATRIC" id="fig|883081.3.peg.1548"/>
<evidence type="ECO:0000256" key="13">
    <source>
        <dbReference type="ARBA" id="ARBA00049293"/>
    </source>
</evidence>
<comment type="catalytic activity">
    <reaction evidence="13">
        <text>pyridoxal + ATP = pyridoxal 5'-phosphate + ADP + H(+)</text>
        <dbReference type="Rhea" id="RHEA:10224"/>
        <dbReference type="ChEBI" id="CHEBI:15378"/>
        <dbReference type="ChEBI" id="CHEBI:17310"/>
        <dbReference type="ChEBI" id="CHEBI:30616"/>
        <dbReference type="ChEBI" id="CHEBI:456216"/>
        <dbReference type="ChEBI" id="CHEBI:597326"/>
        <dbReference type="EC" id="2.7.1.35"/>
    </reaction>
</comment>
<proteinExistence type="inferred from homology"/>
<dbReference type="AlphaFoldDB" id="K9EUU0"/>
<evidence type="ECO:0000256" key="11">
    <source>
        <dbReference type="ARBA" id="ARBA00042396"/>
    </source>
</evidence>
<dbReference type="EMBL" id="AGXA01000031">
    <property type="protein sequence ID" value="EKU92940.1"/>
    <property type="molecule type" value="Genomic_DNA"/>
</dbReference>
<evidence type="ECO:0000256" key="6">
    <source>
        <dbReference type="ARBA" id="ARBA00022777"/>
    </source>
</evidence>
<evidence type="ECO:0000256" key="12">
    <source>
        <dbReference type="ARBA" id="ARBA00042531"/>
    </source>
</evidence>
<keyword evidence="7" id="KW-0067">ATP-binding</keyword>
<name>K9EUU0_9LACT</name>
<feature type="domain" description="Pyridoxamine kinase/Phosphomethylpyrimidine kinase" evidence="14">
    <location>
        <begin position="15"/>
        <end position="263"/>
    </location>
</feature>
<dbReference type="eggNOG" id="COG0351">
    <property type="taxonomic scope" value="Bacteria"/>
</dbReference>
<evidence type="ECO:0000256" key="3">
    <source>
        <dbReference type="ARBA" id="ARBA00022679"/>
    </source>
</evidence>
<gene>
    <name evidence="15" type="ORF">HMPREF9698_01543</name>
</gene>
<organism evidence="15 16">
    <name type="scientific">Alloiococcus otitis ATCC 51267</name>
    <dbReference type="NCBI Taxonomy" id="883081"/>
    <lineage>
        <taxon>Bacteria</taxon>
        <taxon>Bacillati</taxon>
        <taxon>Bacillota</taxon>
        <taxon>Bacilli</taxon>
        <taxon>Lactobacillales</taxon>
        <taxon>Carnobacteriaceae</taxon>
        <taxon>Alloiococcus</taxon>
    </lineage>
</organism>
<dbReference type="InterPro" id="IPR004399">
    <property type="entry name" value="HMP/HMP-P_kinase_dom"/>
</dbReference>
<comment type="caution">
    <text evidence="15">The sequence shown here is derived from an EMBL/GenBank/DDBJ whole genome shotgun (WGS) entry which is preliminary data.</text>
</comment>
<dbReference type="GO" id="GO:0005829">
    <property type="term" value="C:cytosol"/>
    <property type="evidence" value="ECO:0007669"/>
    <property type="project" value="TreeGrafter"/>
</dbReference>
<dbReference type="InterPro" id="IPR013749">
    <property type="entry name" value="PM/HMP-P_kinase-1"/>
</dbReference>
<dbReference type="EC" id="2.7.1.35" evidence="2"/>
<evidence type="ECO:0000256" key="8">
    <source>
        <dbReference type="ARBA" id="ARBA00022842"/>
    </source>
</evidence>
<dbReference type="PANTHER" id="PTHR20858">
    <property type="entry name" value="PHOSPHOMETHYLPYRIMIDINE KINASE"/>
    <property type="match status" value="1"/>
</dbReference>
<dbReference type="CDD" id="cd01169">
    <property type="entry name" value="HMPP_kinase"/>
    <property type="match status" value="1"/>
</dbReference>
<dbReference type="PANTHER" id="PTHR20858:SF19">
    <property type="entry name" value="PYRIDOXINE KINASE"/>
    <property type="match status" value="1"/>
</dbReference>
<keyword evidence="16" id="KW-1185">Reference proteome</keyword>
<evidence type="ECO:0000256" key="2">
    <source>
        <dbReference type="ARBA" id="ARBA00012104"/>
    </source>
</evidence>
<keyword evidence="3" id="KW-0808">Transferase</keyword>
<accession>K9EUU0</accession>
<dbReference type="NCBIfam" id="TIGR00097">
    <property type="entry name" value="HMP-P_kinase"/>
    <property type="match status" value="1"/>
</dbReference>
<evidence type="ECO:0000259" key="14">
    <source>
        <dbReference type="Pfam" id="PF08543"/>
    </source>
</evidence>
<dbReference type="Gene3D" id="3.40.1190.20">
    <property type="match status" value="1"/>
</dbReference>
<evidence type="ECO:0000313" key="15">
    <source>
        <dbReference type="EMBL" id="EKU92940.1"/>
    </source>
</evidence>
<keyword evidence="5" id="KW-0547">Nucleotide-binding</keyword>
<dbReference type="Proteomes" id="UP000009875">
    <property type="component" value="Unassembled WGS sequence"/>
</dbReference>
<dbReference type="SUPFAM" id="SSF53613">
    <property type="entry name" value="Ribokinase-like"/>
    <property type="match status" value="1"/>
</dbReference>
<dbReference type="OrthoDB" id="9810880at2"/>
<dbReference type="GO" id="GO:0009228">
    <property type="term" value="P:thiamine biosynthetic process"/>
    <property type="evidence" value="ECO:0007669"/>
    <property type="project" value="InterPro"/>
</dbReference>
<evidence type="ECO:0000256" key="4">
    <source>
        <dbReference type="ARBA" id="ARBA00022723"/>
    </source>
</evidence>
<protein>
    <recommendedName>
        <fullName evidence="2">pyridoxal kinase</fullName>
        <ecNumber evidence="2">2.7.1.35</ecNumber>
    </recommendedName>
    <alternativeName>
        <fullName evidence="10">PN/PL/PM kinase</fullName>
    </alternativeName>
    <alternativeName>
        <fullName evidence="11">Pyridoxal kinase</fullName>
    </alternativeName>
    <alternativeName>
        <fullName evidence="9">Pyridoxamine kinase</fullName>
    </alternativeName>
    <alternativeName>
        <fullName evidence="12">Vitamin B6 kinase</fullName>
    </alternativeName>
</protein>
<sequence length="274" mass="29643">MSIDAKTTWTIAGNDASGGAGIAADLKTFAEYGTYGIASLTTVASMRPEDWKHIVSPIPLETLENQITTVLSKEDGVDAFKTGMIPNKEQIDLIEKIIKDHQLEDKFVLDPVMVCKGDDEVLNPELAIGLRDQLLPLAKIVTPNLFEAGQLADVDKPTTLDQMKESAKIIHDRGADYVVIKGGTDIEGDKATDLFYDGNEFTTFEADKIDNGANHGAGCTYAAAITAGYANGLSPLEAVKKAKDFVTDGIIYGLDYNKHVSPVFHSAHRLNQDN</sequence>
<evidence type="ECO:0000256" key="10">
    <source>
        <dbReference type="ARBA" id="ARBA00042348"/>
    </source>
</evidence>
<dbReference type="GO" id="GO:0005524">
    <property type="term" value="F:ATP binding"/>
    <property type="evidence" value="ECO:0007669"/>
    <property type="project" value="UniProtKB-KW"/>
</dbReference>
<evidence type="ECO:0000313" key="16">
    <source>
        <dbReference type="Proteomes" id="UP000009875"/>
    </source>
</evidence>
<reference evidence="15 16" key="1">
    <citation type="submission" date="2012-09" db="EMBL/GenBank/DDBJ databases">
        <title>The Genome Sequence of Alloiococcus otitis ATCC 51267.</title>
        <authorList>
            <consortium name="The Broad Institute Genome Sequencing Platform"/>
            <person name="Earl A."/>
            <person name="Ward D."/>
            <person name="Feldgarden M."/>
            <person name="Gevers D."/>
            <person name="Huys G."/>
            <person name="Walker B."/>
            <person name="Young S.K."/>
            <person name="Zeng Q."/>
            <person name="Gargeya S."/>
            <person name="Fitzgerald M."/>
            <person name="Haas B."/>
            <person name="Abouelleil A."/>
            <person name="Alvarado L."/>
            <person name="Arachchi H.M."/>
            <person name="Berlin A.M."/>
            <person name="Chapman S.B."/>
            <person name="Goldberg J."/>
            <person name="Griggs A."/>
            <person name="Gujja S."/>
            <person name="Hansen M."/>
            <person name="Howarth C."/>
            <person name="Imamovic A."/>
            <person name="Larimer J."/>
            <person name="McCowen C."/>
            <person name="Montmayeur A."/>
            <person name="Murphy C."/>
            <person name="Neiman D."/>
            <person name="Pearson M."/>
            <person name="Priest M."/>
            <person name="Roberts A."/>
            <person name="Saif S."/>
            <person name="Shea T."/>
            <person name="Sisk P."/>
            <person name="Sykes S."/>
            <person name="Wortman J."/>
            <person name="Nusbaum C."/>
            <person name="Birren B."/>
        </authorList>
    </citation>
    <scope>NUCLEOTIDE SEQUENCE [LARGE SCALE GENOMIC DNA]</scope>
    <source>
        <strain evidence="15 16">ATCC 51267</strain>
    </source>
</reference>
<evidence type="ECO:0000256" key="5">
    <source>
        <dbReference type="ARBA" id="ARBA00022741"/>
    </source>
</evidence>
<dbReference type="GO" id="GO:0008902">
    <property type="term" value="F:hydroxymethylpyrimidine kinase activity"/>
    <property type="evidence" value="ECO:0007669"/>
    <property type="project" value="TreeGrafter"/>
</dbReference>
<evidence type="ECO:0000256" key="7">
    <source>
        <dbReference type="ARBA" id="ARBA00022840"/>
    </source>
</evidence>
<dbReference type="GO" id="GO:0008478">
    <property type="term" value="F:pyridoxal kinase activity"/>
    <property type="evidence" value="ECO:0007669"/>
    <property type="project" value="UniProtKB-EC"/>
</dbReference>
<dbReference type="STRING" id="883081.HMPREF9698_01543"/>